<reference evidence="3 4" key="1">
    <citation type="submission" date="2019-02" db="EMBL/GenBank/DDBJ databases">
        <title>Deep-cultivation of Planctomycetes and their phenomic and genomic characterization uncovers novel biology.</title>
        <authorList>
            <person name="Wiegand S."/>
            <person name="Jogler M."/>
            <person name="Boedeker C."/>
            <person name="Pinto D."/>
            <person name="Vollmers J."/>
            <person name="Rivas-Marin E."/>
            <person name="Kohn T."/>
            <person name="Peeters S.H."/>
            <person name="Heuer A."/>
            <person name="Rast P."/>
            <person name="Oberbeckmann S."/>
            <person name="Bunk B."/>
            <person name="Jeske O."/>
            <person name="Meyerdierks A."/>
            <person name="Storesund J.E."/>
            <person name="Kallscheuer N."/>
            <person name="Luecker S."/>
            <person name="Lage O.M."/>
            <person name="Pohl T."/>
            <person name="Merkel B.J."/>
            <person name="Hornburger P."/>
            <person name="Mueller R.-W."/>
            <person name="Bruemmer F."/>
            <person name="Labrenz M."/>
            <person name="Spormann A.M."/>
            <person name="Op Den Camp H."/>
            <person name="Overmann J."/>
            <person name="Amann R."/>
            <person name="Jetten M.S.M."/>
            <person name="Mascher T."/>
            <person name="Medema M.H."/>
            <person name="Devos D.P."/>
            <person name="Kaster A.-K."/>
            <person name="Ovreas L."/>
            <person name="Rohde M."/>
            <person name="Galperin M.Y."/>
            <person name="Jogler C."/>
        </authorList>
    </citation>
    <scope>NUCLEOTIDE SEQUENCE [LARGE SCALE GENOMIC DNA]</scope>
    <source>
        <strain evidence="3 4">Pla52n</strain>
    </source>
</reference>
<keyword evidence="2" id="KW-0472">Membrane</keyword>
<evidence type="ECO:0000256" key="1">
    <source>
        <dbReference type="SAM" id="MobiDB-lite"/>
    </source>
</evidence>
<evidence type="ECO:0008006" key="5">
    <source>
        <dbReference type="Google" id="ProtNLM"/>
    </source>
</evidence>
<dbReference type="Proteomes" id="UP000320176">
    <property type="component" value="Unassembled WGS sequence"/>
</dbReference>
<evidence type="ECO:0000313" key="4">
    <source>
        <dbReference type="Proteomes" id="UP000320176"/>
    </source>
</evidence>
<dbReference type="RefSeq" id="WP_146518878.1">
    <property type="nucleotide sequence ID" value="NZ_CP151726.1"/>
</dbReference>
<accession>A0A5C6B2I7</accession>
<dbReference type="EMBL" id="SJPN01000002">
    <property type="protein sequence ID" value="TWU05662.1"/>
    <property type="molecule type" value="Genomic_DNA"/>
</dbReference>
<dbReference type="InterPro" id="IPR041916">
    <property type="entry name" value="Anti_sigma_zinc_sf"/>
</dbReference>
<evidence type="ECO:0000256" key="2">
    <source>
        <dbReference type="SAM" id="Phobius"/>
    </source>
</evidence>
<evidence type="ECO:0000313" key="3">
    <source>
        <dbReference type="EMBL" id="TWU05662.1"/>
    </source>
</evidence>
<keyword evidence="2" id="KW-0812">Transmembrane</keyword>
<feature type="region of interest" description="Disordered" evidence="1">
    <location>
        <begin position="374"/>
        <end position="408"/>
    </location>
</feature>
<feature type="transmembrane region" description="Helical" evidence="2">
    <location>
        <begin position="151"/>
        <end position="170"/>
    </location>
</feature>
<name>A0A5C6B2I7_9BACT</name>
<gene>
    <name evidence="3" type="ORF">Pla52n_13770</name>
</gene>
<comment type="caution">
    <text evidence="3">The sequence shown here is derived from an EMBL/GenBank/DDBJ whole genome shotgun (WGS) entry which is preliminary data.</text>
</comment>
<proteinExistence type="predicted"/>
<keyword evidence="2" id="KW-1133">Transmembrane helix</keyword>
<protein>
    <recommendedName>
        <fullName evidence="5">DUF1559 domain-containing protein</fullName>
    </recommendedName>
</protein>
<dbReference type="OrthoDB" id="277292at2"/>
<dbReference type="Gene3D" id="1.10.10.1320">
    <property type="entry name" value="Anti-sigma factor, zinc-finger domain"/>
    <property type="match status" value="1"/>
</dbReference>
<keyword evidence="4" id="KW-1185">Reference proteome</keyword>
<dbReference type="AlphaFoldDB" id="A0A5C6B2I7"/>
<sequence length="408" mass="45218">MCETSEAAENVFWQTSWFDFDVAMHKDLLGYLLGALEPDEMRRVAQWVRENPAAQQQLREIEQMLRPLDELDADIEPPSHEAEEDLIARTMASLPPLPPVHEPLEALQEIDEAALTDDQHHSSRTFELNSRLTPVGMTEGRKSHRVGWMDWVGGSVAVAILLGLLVPSLAEGRFEARKIACQDNLREFGTALIQYVTRGGGERLPAVRREGPEAFAGVYAIRLADAGLIESPQIRWCPSVGNPIDFQPVTRRSTKSVDAPIQPAQQVQSVVVNKLVSLEQLRSAPVNELHEIQRYSGGHYAYSLGVVDHQQYTSPKFESRSSFAVMSDAPLMILTGGDLSNEFVGHSGRGMNVLYEDGRVQFIDIDSLDALPDHPMMNHAGQSEAGVHRDDASLAPSWSPPFANSPQR</sequence>
<organism evidence="3 4">
    <name type="scientific">Stieleria varia</name>
    <dbReference type="NCBI Taxonomy" id="2528005"/>
    <lineage>
        <taxon>Bacteria</taxon>
        <taxon>Pseudomonadati</taxon>
        <taxon>Planctomycetota</taxon>
        <taxon>Planctomycetia</taxon>
        <taxon>Pirellulales</taxon>
        <taxon>Pirellulaceae</taxon>
        <taxon>Stieleria</taxon>
    </lineage>
</organism>